<dbReference type="Gene3D" id="3.40.50.1000">
    <property type="entry name" value="HAD superfamily/HAD-like"/>
    <property type="match status" value="1"/>
</dbReference>
<keyword evidence="2" id="KW-1185">Reference proteome</keyword>
<sequence>MIRAVLFDLEARHGLEVGAIARAAFRSPVIEDVTTGRITRAEWLRRIGEHTGAAEAVDEWGRTAFRVDRDLTALADELRAHGLIAAILTNGTDTIAAEIASCGLDHHFSPIFNSAEIGFAKPDPRAFRYVLDTLALPADQVFFTDDSPSKLVGAAGLGLHTHPFTGVEALRSALRDCGVDVRAAAA</sequence>
<evidence type="ECO:0000313" key="1">
    <source>
        <dbReference type="EMBL" id="TQL81532.1"/>
    </source>
</evidence>
<dbReference type="Proteomes" id="UP000317209">
    <property type="component" value="Unassembled WGS sequence"/>
</dbReference>
<dbReference type="GO" id="GO:0016787">
    <property type="term" value="F:hydrolase activity"/>
    <property type="evidence" value="ECO:0007669"/>
    <property type="project" value="UniProtKB-KW"/>
</dbReference>
<organism evidence="1 2">
    <name type="scientific">Microbacterium saperdae</name>
    <dbReference type="NCBI Taxonomy" id="69368"/>
    <lineage>
        <taxon>Bacteria</taxon>
        <taxon>Bacillati</taxon>
        <taxon>Actinomycetota</taxon>
        <taxon>Actinomycetes</taxon>
        <taxon>Micrococcales</taxon>
        <taxon>Microbacteriaceae</taxon>
        <taxon>Microbacterium</taxon>
    </lineage>
</organism>
<gene>
    <name evidence="1" type="ORF">FB560_3004</name>
</gene>
<reference evidence="1 2" key="1">
    <citation type="submission" date="2019-06" db="EMBL/GenBank/DDBJ databases">
        <title>Sequencing the genomes of 1000 actinobacteria strains.</title>
        <authorList>
            <person name="Klenk H.-P."/>
        </authorList>
    </citation>
    <scope>NUCLEOTIDE SEQUENCE [LARGE SCALE GENOMIC DNA]</scope>
    <source>
        <strain evidence="1 2">DSM 20169</strain>
    </source>
</reference>
<dbReference type="SUPFAM" id="SSF56784">
    <property type="entry name" value="HAD-like"/>
    <property type="match status" value="1"/>
</dbReference>
<dbReference type="NCBIfam" id="TIGR01509">
    <property type="entry name" value="HAD-SF-IA-v3"/>
    <property type="match status" value="1"/>
</dbReference>
<dbReference type="PANTHER" id="PTHR43611:SF3">
    <property type="entry name" value="FLAVIN MONONUCLEOTIDE HYDROLASE 1, CHLOROPLATIC"/>
    <property type="match status" value="1"/>
</dbReference>
<dbReference type="InterPro" id="IPR006439">
    <property type="entry name" value="HAD-SF_hydro_IA"/>
</dbReference>
<dbReference type="EMBL" id="VFOX01000002">
    <property type="protein sequence ID" value="TQL81532.1"/>
    <property type="molecule type" value="Genomic_DNA"/>
</dbReference>
<dbReference type="Pfam" id="PF00702">
    <property type="entry name" value="Hydrolase"/>
    <property type="match status" value="1"/>
</dbReference>
<dbReference type="PANTHER" id="PTHR43611">
    <property type="entry name" value="ALPHA-D-GLUCOSE 1-PHOSPHATE PHOSPHATASE"/>
    <property type="match status" value="1"/>
</dbReference>
<evidence type="ECO:0000313" key="2">
    <source>
        <dbReference type="Proteomes" id="UP000317209"/>
    </source>
</evidence>
<proteinExistence type="predicted"/>
<keyword evidence="1" id="KW-0378">Hydrolase</keyword>
<dbReference type="RefSeq" id="WP_141873320.1">
    <property type="nucleotide sequence ID" value="NZ_VFOX01000002.1"/>
</dbReference>
<dbReference type="AlphaFoldDB" id="A0A543B9P5"/>
<dbReference type="InterPro" id="IPR023214">
    <property type="entry name" value="HAD_sf"/>
</dbReference>
<comment type="caution">
    <text evidence="1">The sequence shown here is derived from an EMBL/GenBank/DDBJ whole genome shotgun (WGS) entry which is preliminary data.</text>
</comment>
<accession>A0A543B9P5</accession>
<dbReference type="OrthoDB" id="9797415at2"/>
<protein>
    <submittedName>
        <fullName evidence="1">Putative hydrolase of the HAD superfamily</fullName>
    </submittedName>
</protein>
<dbReference type="InterPro" id="IPR036412">
    <property type="entry name" value="HAD-like_sf"/>
</dbReference>
<name>A0A543B9P5_9MICO</name>